<dbReference type="SUPFAM" id="SSF101960">
    <property type="entry name" value="Stabilizer of iron transporter SufD"/>
    <property type="match status" value="1"/>
</dbReference>
<dbReference type="PANTHER" id="PTHR43575">
    <property type="entry name" value="PROTEIN ABCI7, CHLOROPLASTIC"/>
    <property type="match status" value="1"/>
</dbReference>
<dbReference type="InterPro" id="IPR000825">
    <property type="entry name" value="SUF_FeS_clus_asmbl_SufBD_core"/>
</dbReference>
<proteinExistence type="predicted"/>
<sequence>MIKRLPMANTPKIPLARYMKEVKDSAKVPPMAVSAAAGISVRHPSAAAGFPRRISLDDWLAAAPQQITELTIPAGYHSAEPVLVTGPANGGGLLLIHVGAGAQVALQERWPSGGQTLGVGVQVDVAEDAHVDWLTYDSFQAKMVLVSRTAALADRATLNWTLAGFAQNSGATLINVNLRGTGAQATVNVGVLASGTQHVGYTTAMTNYGRKSKGHINQRGVIVGKAHLIFNGIGHIIKGARGSDNQQENRVLMLGQDSRGDADPILLIDENDVTAGHAASVTRVDQTQLYYLMSRGLPKALAQRLVIRGFLEAGLLEITDKDLKADLFKQIDETLVNPDGK</sequence>
<feature type="domain" description="SUF system FeS cluster assembly SufBD core" evidence="1">
    <location>
        <begin position="94"/>
        <end position="310"/>
    </location>
</feature>
<reference evidence="3" key="1">
    <citation type="journal article" date="2019" name="Int. J. Syst. Evol. Microbiol.">
        <title>The Global Catalogue of Microorganisms (GCM) 10K type strain sequencing project: providing services to taxonomists for standard genome sequencing and annotation.</title>
        <authorList>
            <consortium name="The Broad Institute Genomics Platform"/>
            <consortium name="The Broad Institute Genome Sequencing Center for Infectious Disease"/>
            <person name="Wu L."/>
            <person name="Ma J."/>
        </authorList>
    </citation>
    <scope>NUCLEOTIDE SEQUENCE [LARGE SCALE GENOMIC DNA]</scope>
    <source>
        <strain evidence="3">CCM 8911</strain>
    </source>
</reference>
<dbReference type="Proteomes" id="UP001597249">
    <property type="component" value="Unassembled WGS sequence"/>
</dbReference>
<evidence type="ECO:0000313" key="3">
    <source>
        <dbReference type="Proteomes" id="UP001597249"/>
    </source>
</evidence>
<dbReference type="RefSeq" id="WP_125585636.1">
    <property type="nucleotide sequence ID" value="NZ_JBHTMO010000035.1"/>
</dbReference>
<name>A0ABW4BCG6_9LACO</name>
<evidence type="ECO:0000313" key="2">
    <source>
        <dbReference type="EMBL" id="MFD1393885.1"/>
    </source>
</evidence>
<dbReference type="Pfam" id="PF01458">
    <property type="entry name" value="SUFBD_core"/>
    <property type="match status" value="1"/>
</dbReference>
<dbReference type="EMBL" id="JBHTMO010000035">
    <property type="protein sequence ID" value="MFD1393885.1"/>
    <property type="molecule type" value="Genomic_DNA"/>
</dbReference>
<dbReference type="PANTHER" id="PTHR43575:SF1">
    <property type="entry name" value="PROTEIN ABCI7, CHLOROPLASTIC"/>
    <property type="match status" value="1"/>
</dbReference>
<accession>A0ABW4BCG6</accession>
<comment type="caution">
    <text evidence="2">The sequence shown here is derived from an EMBL/GenBank/DDBJ whole genome shotgun (WGS) entry which is preliminary data.</text>
</comment>
<protein>
    <submittedName>
        <fullName evidence="2">SufD family Fe-S cluster assembly protein</fullName>
    </submittedName>
</protein>
<gene>
    <name evidence="2" type="ORF">ACFQ3L_09940</name>
</gene>
<dbReference type="InterPro" id="IPR037284">
    <property type="entry name" value="SUF_FeS_clus_asmbl_SufBD_sf"/>
</dbReference>
<dbReference type="InterPro" id="IPR055346">
    <property type="entry name" value="Fe-S_cluster_assembly_SufBD"/>
</dbReference>
<organism evidence="2 3">
    <name type="scientific">Lacticaseibacillus jixianensis</name>
    <dbReference type="NCBI Taxonomy" id="2486012"/>
    <lineage>
        <taxon>Bacteria</taxon>
        <taxon>Bacillati</taxon>
        <taxon>Bacillota</taxon>
        <taxon>Bacilli</taxon>
        <taxon>Lactobacillales</taxon>
        <taxon>Lactobacillaceae</taxon>
        <taxon>Lacticaseibacillus</taxon>
    </lineage>
</organism>
<keyword evidence="3" id="KW-1185">Reference proteome</keyword>
<evidence type="ECO:0000259" key="1">
    <source>
        <dbReference type="Pfam" id="PF01458"/>
    </source>
</evidence>